<dbReference type="OrthoDB" id="9781724at2"/>
<feature type="transmembrane region" description="Helical" evidence="5">
    <location>
        <begin position="77"/>
        <end position="110"/>
    </location>
</feature>
<evidence type="ECO:0000313" key="7">
    <source>
        <dbReference type="EMBL" id="QNB48339.1"/>
    </source>
</evidence>
<sequence>MFSGDRELYQVIGRSLYISITAVVLAGIFGIPVGLFLGLRNFRGKSIILKILYVAMGLPPVFVGLLVFLLLSRSGPIAPYFYILFTPLAMILAQFILAFPIVVGLTILAVAGKAEMVLMTARGLGASPRQALLTLVTELKVALVTALVTAFGRVIAEVGAVMLVGGDIKGYTQVLTTAIVLETRRGNFSLAIALGLVLLLLSFIVNSLLYAWQYRR</sequence>
<keyword evidence="8" id="KW-1185">Reference proteome</keyword>
<dbReference type="GO" id="GO:0016020">
    <property type="term" value="C:membrane"/>
    <property type="evidence" value="ECO:0007669"/>
    <property type="project" value="UniProtKB-SubCell"/>
</dbReference>
<dbReference type="AlphaFoldDB" id="A0A7G6E8D5"/>
<dbReference type="InterPro" id="IPR049783">
    <property type="entry name" value="ABC_perm_TupB-like"/>
</dbReference>
<dbReference type="NCBIfam" id="NF038017">
    <property type="entry name" value="ABC_perm1"/>
    <property type="match status" value="1"/>
</dbReference>
<feature type="transmembrane region" description="Helical" evidence="5">
    <location>
        <begin position="51"/>
        <end position="71"/>
    </location>
</feature>
<dbReference type="InterPro" id="IPR035906">
    <property type="entry name" value="MetI-like_sf"/>
</dbReference>
<comment type="subcellular location">
    <subcellularLocation>
        <location evidence="1">Membrane</location>
        <topology evidence="1">Multi-pass membrane protein</topology>
    </subcellularLocation>
</comment>
<keyword evidence="4 5" id="KW-0472">Membrane</keyword>
<dbReference type="KEGG" id="tfr:BR63_07775"/>
<evidence type="ECO:0000313" key="8">
    <source>
        <dbReference type="Proteomes" id="UP000515847"/>
    </source>
</evidence>
<reference evidence="7 8" key="1">
    <citation type="journal article" date="2019" name="Front. Microbiol.">
        <title>Thermoanaerosceptrum fracticalcis gen. nov. sp. nov., a Novel Fumarate-Fermenting Microorganism From a Deep Fractured Carbonate Aquifer of the US Great Basin.</title>
        <authorList>
            <person name="Hamilton-Brehm S.D."/>
            <person name="Stewart L.E."/>
            <person name="Zavarin M."/>
            <person name="Caldwell M."/>
            <person name="Lawson P.A."/>
            <person name="Onstott T.C."/>
            <person name="Grzymski J."/>
            <person name="Neveux I."/>
            <person name="Lollar B.S."/>
            <person name="Russell C.E."/>
            <person name="Moser D.P."/>
        </authorList>
    </citation>
    <scope>NUCLEOTIDE SEQUENCE [LARGE SCALE GENOMIC DNA]</scope>
    <source>
        <strain evidence="7 8">DRI-13</strain>
    </source>
</reference>
<proteinExistence type="predicted"/>
<evidence type="ECO:0000256" key="2">
    <source>
        <dbReference type="ARBA" id="ARBA00022692"/>
    </source>
</evidence>
<feature type="transmembrane region" description="Helical" evidence="5">
    <location>
        <begin position="16"/>
        <end position="39"/>
    </location>
</feature>
<feature type="transmembrane region" description="Helical" evidence="5">
    <location>
        <begin position="190"/>
        <end position="212"/>
    </location>
</feature>
<dbReference type="SUPFAM" id="SSF161098">
    <property type="entry name" value="MetI-like"/>
    <property type="match status" value="1"/>
</dbReference>
<keyword evidence="2 5" id="KW-0812">Transmembrane</keyword>
<feature type="domain" description="ABC transmembrane type-1" evidence="6">
    <location>
        <begin position="12"/>
        <end position="209"/>
    </location>
</feature>
<evidence type="ECO:0000256" key="5">
    <source>
        <dbReference type="SAM" id="Phobius"/>
    </source>
</evidence>
<dbReference type="Gene3D" id="1.10.3720.10">
    <property type="entry name" value="MetI-like"/>
    <property type="match status" value="1"/>
</dbReference>
<dbReference type="PANTHER" id="PTHR43632">
    <property type="entry name" value="PERMEASE COMPONENT OF TUNGSTATE ABC TRANSPORTER"/>
    <property type="match status" value="1"/>
</dbReference>
<dbReference type="Proteomes" id="UP000515847">
    <property type="component" value="Chromosome"/>
</dbReference>
<feature type="transmembrane region" description="Helical" evidence="5">
    <location>
        <begin position="131"/>
        <end position="156"/>
    </location>
</feature>
<dbReference type="InterPro" id="IPR000515">
    <property type="entry name" value="MetI-like"/>
</dbReference>
<accession>A0A7G6E8D5</accession>
<dbReference type="PANTHER" id="PTHR43632:SF1">
    <property type="entry name" value="PERMEASE COMPONENT OF TUNGSTATE ABC TRANSPORTER"/>
    <property type="match status" value="1"/>
</dbReference>
<dbReference type="EMBL" id="CP045798">
    <property type="protein sequence ID" value="QNB48339.1"/>
    <property type="molecule type" value="Genomic_DNA"/>
</dbReference>
<name>A0A7G6E8D5_THEFR</name>
<keyword evidence="3 5" id="KW-1133">Transmembrane helix</keyword>
<evidence type="ECO:0000256" key="1">
    <source>
        <dbReference type="ARBA" id="ARBA00004141"/>
    </source>
</evidence>
<evidence type="ECO:0000256" key="3">
    <source>
        <dbReference type="ARBA" id="ARBA00022989"/>
    </source>
</evidence>
<gene>
    <name evidence="7" type="ORF">BR63_07775</name>
</gene>
<protein>
    <submittedName>
        <fullName evidence="7">ABC transporter permease subunit</fullName>
    </submittedName>
</protein>
<evidence type="ECO:0000259" key="6">
    <source>
        <dbReference type="PROSITE" id="PS50928"/>
    </source>
</evidence>
<dbReference type="GO" id="GO:0055085">
    <property type="term" value="P:transmembrane transport"/>
    <property type="evidence" value="ECO:0007669"/>
    <property type="project" value="InterPro"/>
</dbReference>
<dbReference type="PROSITE" id="PS50928">
    <property type="entry name" value="ABC_TM1"/>
    <property type="match status" value="1"/>
</dbReference>
<evidence type="ECO:0000256" key="4">
    <source>
        <dbReference type="ARBA" id="ARBA00023136"/>
    </source>
</evidence>
<organism evidence="7 8">
    <name type="scientific">Thermanaerosceptrum fracticalcis</name>
    <dbReference type="NCBI Taxonomy" id="1712410"/>
    <lineage>
        <taxon>Bacteria</taxon>
        <taxon>Bacillati</taxon>
        <taxon>Bacillota</taxon>
        <taxon>Clostridia</taxon>
        <taxon>Eubacteriales</taxon>
        <taxon>Peptococcaceae</taxon>
        <taxon>Thermanaerosceptrum</taxon>
    </lineage>
</organism>
<dbReference type="CDD" id="cd06261">
    <property type="entry name" value="TM_PBP2"/>
    <property type="match status" value="1"/>
</dbReference>